<evidence type="ECO:0000313" key="2">
    <source>
        <dbReference type="Proteomes" id="UP001549086"/>
    </source>
</evidence>
<sequence>MIRFLVKLLLFLFVVFVIISFFIEPPSNHHSSPQSSDKTTTSDVMIAFKEALTDLGKFCDRNIEVCKVGKSFLSSLSERARYGARAAYEYFGRLLDDKEKNIAAPSKVLPKIEDKSSYKNGSINITLK</sequence>
<dbReference type="Proteomes" id="UP001549086">
    <property type="component" value="Unassembled WGS sequence"/>
</dbReference>
<dbReference type="RefSeq" id="WP_354188879.1">
    <property type="nucleotide sequence ID" value="NZ_JBEPLI010000002.1"/>
</dbReference>
<name>A0ABV2HFQ3_9HYPH</name>
<comment type="caution">
    <text evidence="1">The sequence shown here is derived from an EMBL/GenBank/DDBJ whole genome shotgun (WGS) entry which is preliminary data.</text>
</comment>
<dbReference type="EMBL" id="JBEPLI010000002">
    <property type="protein sequence ID" value="MET3589377.1"/>
    <property type="molecule type" value="Genomic_DNA"/>
</dbReference>
<proteinExistence type="predicted"/>
<evidence type="ECO:0000313" key="1">
    <source>
        <dbReference type="EMBL" id="MET3589377.1"/>
    </source>
</evidence>
<accession>A0ABV2HFQ3</accession>
<gene>
    <name evidence="1" type="ORF">ABID23_000454</name>
</gene>
<organism evidence="1 2">
    <name type="scientific">Bartonella silvatica</name>
    <dbReference type="NCBI Taxonomy" id="357760"/>
    <lineage>
        <taxon>Bacteria</taxon>
        <taxon>Pseudomonadati</taxon>
        <taxon>Pseudomonadota</taxon>
        <taxon>Alphaproteobacteria</taxon>
        <taxon>Hyphomicrobiales</taxon>
        <taxon>Bartonellaceae</taxon>
        <taxon>Bartonella</taxon>
    </lineage>
</organism>
<keyword evidence="2" id="KW-1185">Reference proteome</keyword>
<dbReference type="Pfam" id="PF17264">
    <property type="entry name" value="DUF5330"/>
    <property type="match status" value="1"/>
</dbReference>
<protein>
    <submittedName>
        <fullName evidence="1">Uncharacterized protein</fullName>
    </submittedName>
</protein>
<reference evidence="1 2" key="1">
    <citation type="submission" date="2024-06" db="EMBL/GenBank/DDBJ databases">
        <title>Genomic Encyclopedia of Type Strains, Phase IV (KMG-IV): sequencing the most valuable type-strain genomes for metagenomic binning, comparative biology and taxonomic classification.</title>
        <authorList>
            <person name="Goeker M."/>
        </authorList>
    </citation>
    <scope>NUCLEOTIDE SEQUENCE [LARGE SCALE GENOMIC DNA]</scope>
    <source>
        <strain evidence="1 2">DSM 23649</strain>
    </source>
</reference>
<dbReference type="InterPro" id="IPR035220">
    <property type="entry name" value="DUF5330"/>
</dbReference>